<evidence type="ECO:0000313" key="2">
    <source>
        <dbReference type="Proteomes" id="UP001177021"/>
    </source>
</evidence>
<evidence type="ECO:0000313" key="1">
    <source>
        <dbReference type="EMBL" id="CAJ2639130.1"/>
    </source>
</evidence>
<name>A0ACB0J3P8_TRIPR</name>
<reference evidence="1" key="1">
    <citation type="submission" date="2023-10" db="EMBL/GenBank/DDBJ databases">
        <authorList>
            <person name="Rodriguez Cubillos JULIANA M."/>
            <person name="De Vega J."/>
        </authorList>
    </citation>
    <scope>NUCLEOTIDE SEQUENCE</scope>
</reference>
<gene>
    <name evidence="1" type="ORF">MILVUS5_LOCUS9208</name>
</gene>
<organism evidence="1 2">
    <name type="scientific">Trifolium pratense</name>
    <name type="common">Red clover</name>
    <dbReference type="NCBI Taxonomy" id="57577"/>
    <lineage>
        <taxon>Eukaryota</taxon>
        <taxon>Viridiplantae</taxon>
        <taxon>Streptophyta</taxon>
        <taxon>Embryophyta</taxon>
        <taxon>Tracheophyta</taxon>
        <taxon>Spermatophyta</taxon>
        <taxon>Magnoliopsida</taxon>
        <taxon>eudicotyledons</taxon>
        <taxon>Gunneridae</taxon>
        <taxon>Pentapetalae</taxon>
        <taxon>rosids</taxon>
        <taxon>fabids</taxon>
        <taxon>Fabales</taxon>
        <taxon>Fabaceae</taxon>
        <taxon>Papilionoideae</taxon>
        <taxon>50 kb inversion clade</taxon>
        <taxon>NPAAA clade</taxon>
        <taxon>Hologalegina</taxon>
        <taxon>IRL clade</taxon>
        <taxon>Trifolieae</taxon>
        <taxon>Trifolium</taxon>
    </lineage>
</organism>
<dbReference type="Proteomes" id="UP001177021">
    <property type="component" value="Unassembled WGS sequence"/>
</dbReference>
<protein>
    <submittedName>
        <fullName evidence="1">Uncharacterized protein</fullName>
    </submittedName>
</protein>
<dbReference type="EMBL" id="CASHSV030000024">
    <property type="protein sequence ID" value="CAJ2639130.1"/>
    <property type="molecule type" value="Genomic_DNA"/>
</dbReference>
<accession>A0ACB0J3P8</accession>
<comment type="caution">
    <text evidence="1">The sequence shown here is derived from an EMBL/GenBank/DDBJ whole genome shotgun (WGS) entry which is preliminary data.</text>
</comment>
<proteinExistence type="predicted"/>
<sequence length="422" mass="46380">MYSQSLVLSLFIIFVSFGLCFGSYLQETNHQHYNERMMKKAHHRSIKPSRSQNTVNVKNYGAIANDGRVDNEAFEKAWNKACSEGATLVVPENSVYHLKPIIFSGPCQPKTAFKIYGTIKAWPKRSAYGEDTRLWIKFDNLTNFKVDGGGTINGNGKIWWKNSCKVNESLPCIGAPTAVTFSDCNNLKVVNLRFKNAQQMHVVIQSCNNVLASKLIVRAPGHSPNTDGIHVTHSQNVVISNCIIGTGDDCISIVSGSKNIRATDIICGPGHGISIGSLGKGNSEAEVTNVEVNRATLKGTTNGVRIKTWQGGSGYAKNIKFHNIVMRNVTNPIIIDQNYCDQKEECQEKDSAVQVSNILYQNIKGTSASEVAIKLECSKAIPCKGIHLQDVILTPEDNDHTIAKCDNVRYSHSGMLNPKCHP</sequence>
<keyword evidence="2" id="KW-1185">Reference proteome</keyword>